<evidence type="ECO:0000256" key="1">
    <source>
        <dbReference type="ARBA" id="ARBA00006541"/>
    </source>
</evidence>
<dbReference type="GO" id="GO:0019594">
    <property type="term" value="P:mannitol metabolic process"/>
    <property type="evidence" value="ECO:0007669"/>
    <property type="project" value="InterPro"/>
</dbReference>
<dbReference type="Gene3D" id="1.10.1040.10">
    <property type="entry name" value="N-(1-d-carboxylethyl)-l-norvaline Dehydrogenase, domain 2"/>
    <property type="match status" value="1"/>
</dbReference>
<dbReference type="InterPro" id="IPR013131">
    <property type="entry name" value="Mannitol_DH_N"/>
</dbReference>
<comment type="catalytic activity">
    <reaction evidence="6">
        <text>D-mannitol 1-phosphate + NAD(+) = beta-D-fructose 6-phosphate + NADH + H(+)</text>
        <dbReference type="Rhea" id="RHEA:19661"/>
        <dbReference type="ChEBI" id="CHEBI:15378"/>
        <dbReference type="ChEBI" id="CHEBI:57540"/>
        <dbReference type="ChEBI" id="CHEBI:57634"/>
        <dbReference type="ChEBI" id="CHEBI:57945"/>
        <dbReference type="ChEBI" id="CHEBI:61381"/>
        <dbReference type="EC" id="1.1.1.17"/>
    </reaction>
</comment>
<dbReference type="EMBL" id="SOHE01000069">
    <property type="protein sequence ID" value="TFD46888.1"/>
    <property type="molecule type" value="Genomic_DNA"/>
</dbReference>
<accession>A0A4V3IQJ4</accession>
<protein>
    <recommendedName>
        <fullName evidence="3">Mannitol-1-phosphate 5-dehydrogenase</fullName>
        <ecNumber evidence="2">1.1.1.17</ecNumber>
    </recommendedName>
</protein>
<dbReference type="AlphaFoldDB" id="A0A4V3IQJ4"/>
<dbReference type="PANTHER" id="PTHR43362:SF1">
    <property type="entry name" value="MANNITOL DEHYDROGENASE 2-RELATED"/>
    <property type="match status" value="1"/>
</dbReference>
<dbReference type="InterPro" id="IPR036291">
    <property type="entry name" value="NAD(P)-bd_dom_sf"/>
</dbReference>
<feature type="domain" description="Mannitol dehydrogenase C-terminal" evidence="8">
    <location>
        <begin position="319"/>
        <end position="510"/>
    </location>
</feature>
<keyword evidence="10" id="KW-1185">Reference proteome</keyword>
<dbReference type="Proteomes" id="UP000297447">
    <property type="component" value="Unassembled WGS sequence"/>
</dbReference>
<evidence type="ECO:0000313" key="9">
    <source>
        <dbReference type="EMBL" id="TFD46888.1"/>
    </source>
</evidence>
<dbReference type="SUPFAM" id="SSF48179">
    <property type="entry name" value="6-phosphogluconate dehydrogenase C-terminal domain-like"/>
    <property type="match status" value="1"/>
</dbReference>
<keyword evidence="5" id="KW-0520">NAD</keyword>
<dbReference type="PROSITE" id="PS00974">
    <property type="entry name" value="MANNITOL_DHGENASE"/>
    <property type="match status" value="1"/>
</dbReference>
<dbReference type="RefSeq" id="WP_134520564.1">
    <property type="nucleotide sequence ID" value="NZ_SOHE01000069.1"/>
</dbReference>
<comment type="caution">
    <text evidence="9">The sequence shown here is derived from an EMBL/GenBank/DDBJ whole genome shotgun (WGS) entry which is preliminary data.</text>
</comment>
<evidence type="ECO:0000313" key="10">
    <source>
        <dbReference type="Proteomes" id="UP000297447"/>
    </source>
</evidence>
<reference evidence="9 10" key="1">
    <citation type="submission" date="2019-03" db="EMBL/GenBank/DDBJ databases">
        <title>Genomics of glacier-inhabiting Cryobacterium strains.</title>
        <authorList>
            <person name="Liu Q."/>
            <person name="Xin Y.-H."/>
        </authorList>
    </citation>
    <scope>NUCLEOTIDE SEQUENCE [LARGE SCALE GENOMIC DNA]</scope>
    <source>
        <strain evidence="9 10">Hh14</strain>
    </source>
</reference>
<dbReference type="OrthoDB" id="271711at2"/>
<evidence type="ECO:0000259" key="8">
    <source>
        <dbReference type="Pfam" id="PF08125"/>
    </source>
</evidence>
<dbReference type="InterPro" id="IPR013328">
    <property type="entry name" value="6PGD_dom2"/>
</dbReference>
<dbReference type="PANTHER" id="PTHR43362">
    <property type="entry name" value="MANNITOL DEHYDROGENASE DSF1-RELATED"/>
    <property type="match status" value="1"/>
</dbReference>
<feature type="domain" description="Mannitol dehydrogenase N-terminal" evidence="7">
    <location>
        <begin position="47"/>
        <end position="310"/>
    </location>
</feature>
<dbReference type="InterPro" id="IPR050988">
    <property type="entry name" value="Mannitol_DH/Oxidoreductase"/>
</dbReference>
<dbReference type="PRINTS" id="PR00084">
    <property type="entry name" value="MTLDHDRGNASE"/>
</dbReference>
<evidence type="ECO:0000256" key="5">
    <source>
        <dbReference type="ARBA" id="ARBA00023027"/>
    </source>
</evidence>
<proteinExistence type="inferred from homology"/>
<evidence type="ECO:0000256" key="3">
    <source>
        <dbReference type="ARBA" id="ARBA00016219"/>
    </source>
</evidence>
<evidence type="ECO:0000256" key="4">
    <source>
        <dbReference type="ARBA" id="ARBA00023002"/>
    </source>
</evidence>
<dbReference type="EC" id="1.1.1.17" evidence="2"/>
<dbReference type="Gene3D" id="3.40.50.720">
    <property type="entry name" value="NAD(P)-binding Rossmann-like Domain"/>
    <property type="match status" value="1"/>
</dbReference>
<evidence type="ECO:0000256" key="6">
    <source>
        <dbReference type="ARBA" id="ARBA00048615"/>
    </source>
</evidence>
<keyword evidence="4" id="KW-0560">Oxidoreductase</keyword>
<dbReference type="GO" id="GO:0008926">
    <property type="term" value="F:mannitol-1-phosphate 5-dehydrogenase activity"/>
    <property type="evidence" value="ECO:0007669"/>
    <property type="project" value="UniProtKB-EC"/>
</dbReference>
<dbReference type="InterPro" id="IPR023027">
    <property type="entry name" value="Mannitol_DH_CS"/>
</dbReference>
<dbReference type="InterPro" id="IPR008927">
    <property type="entry name" value="6-PGluconate_DH-like_C_sf"/>
</dbReference>
<organism evidence="9 10">
    <name type="scientific">Cryobacterium frigoriphilum</name>
    <dbReference type="NCBI Taxonomy" id="1259150"/>
    <lineage>
        <taxon>Bacteria</taxon>
        <taxon>Bacillati</taxon>
        <taxon>Actinomycetota</taxon>
        <taxon>Actinomycetes</taxon>
        <taxon>Micrococcales</taxon>
        <taxon>Microbacteriaceae</taxon>
        <taxon>Cryobacterium</taxon>
    </lineage>
</organism>
<dbReference type="InterPro" id="IPR013118">
    <property type="entry name" value="Mannitol_DH_C"/>
</dbReference>
<gene>
    <name evidence="9" type="ORF">E3T55_16040</name>
</gene>
<evidence type="ECO:0000259" key="7">
    <source>
        <dbReference type="Pfam" id="PF01232"/>
    </source>
</evidence>
<evidence type="ECO:0000256" key="2">
    <source>
        <dbReference type="ARBA" id="ARBA00012939"/>
    </source>
</evidence>
<comment type="similarity">
    <text evidence="1">Belongs to the mannitol dehydrogenase family.</text>
</comment>
<dbReference type="SUPFAM" id="SSF51735">
    <property type="entry name" value="NAD(P)-binding Rossmann-fold domains"/>
    <property type="match status" value="1"/>
</dbReference>
<dbReference type="InterPro" id="IPR000669">
    <property type="entry name" value="Mannitol_DH"/>
</dbReference>
<dbReference type="Pfam" id="PF01232">
    <property type="entry name" value="Mannitol_dh"/>
    <property type="match status" value="1"/>
</dbReference>
<sequence length="524" mass="55875">MTATLIPLTSQPDPPQSARLATATLAAASVGADVDLPPIGPALISIGIVHFGIGAFHRAHQAVFTEDAMAATGQTSWGILGVTGRSEAVVEQLQPQNCLYGVLEKGADAPALRIVGAVRDVAWPGRDSEKVIEMLARPSTHIATLTITEKGYLRGADGDLNLSLPVVQHDVALLEREIAGEAGLPASISPLGLLVRGLARRFRQGGEPFTVLPCDNLVDNGTITHRLVTSFVAAVGRGQAAARDDLLAWLAASVTFPSTMVDRIAPATTEADRQLEGGLLGLRDDALVVAEPFKQWVIEDRFAGPRPRWEQVGAILTSDVAPYERAKLRILNATHSLLAYLGALCGHSTIAQAMTNPMLRDLARRVIDEDILPTLVTPVGMDLAVYRDSVLKRFGNPNLPHTTRQVAMDGSQKLPNRILGSVQDRLQQGETPEGLALAVAAWITYVASTIGGDTILDDPLAELLQATIGDADAVRTDPNGVVQRMLALGQIFPQAVQQSVAFHDAVRQQLFTVQTIMRAARAQA</sequence>
<name>A0A4V3IQJ4_9MICO</name>
<dbReference type="Pfam" id="PF08125">
    <property type="entry name" value="Mannitol_dh_C"/>
    <property type="match status" value="1"/>
</dbReference>